<dbReference type="EMBL" id="JBBGZW010000001">
    <property type="protein sequence ID" value="MEJ5044139.1"/>
    <property type="molecule type" value="Genomic_DNA"/>
</dbReference>
<evidence type="ECO:0000313" key="12">
    <source>
        <dbReference type="EMBL" id="MEJ5044139.1"/>
    </source>
</evidence>
<comment type="similarity">
    <text evidence="4 10">Belongs to the NAD(P)-dependent epimerase/dehydratase family.</text>
</comment>
<comment type="cofactor">
    <cofactor evidence="2 10">
        <name>NAD(+)</name>
        <dbReference type="ChEBI" id="CHEBI:57540"/>
    </cofactor>
</comment>
<evidence type="ECO:0000256" key="7">
    <source>
        <dbReference type="ARBA" id="ARBA00023027"/>
    </source>
</evidence>
<evidence type="ECO:0000256" key="1">
    <source>
        <dbReference type="ARBA" id="ARBA00000083"/>
    </source>
</evidence>
<dbReference type="Pfam" id="PF01370">
    <property type="entry name" value="Epimerase"/>
    <property type="match status" value="1"/>
</dbReference>
<evidence type="ECO:0000256" key="9">
    <source>
        <dbReference type="ARBA" id="ARBA00023235"/>
    </source>
</evidence>
<dbReference type="PANTHER" id="PTHR43725">
    <property type="entry name" value="UDP-GLUCOSE 4-EPIMERASE"/>
    <property type="match status" value="1"/>
</dbReference>
<proteinExistence type="inferred from homology"/>
<evidence type="ECO:0000259" key="11">
    <source>
        <dbReference type="Pfam" id="PF01370"/>
    </source>
</evidence>
<dbReference type="Proteomes" id="UP001362100">
    <property type="component" value="Unassembled WGS sequence"/>
</dbReference>
<evidence type="ECO:0000256" key="10">
    <source>
        <dbReference type="RuleBase" id="RU366046"/>
    </source>
</evidence>
<feature type="domain" description="NAD-dependent epimerase/dehydratase" evidence="11">
    <location>
        <begin position="3"/>
        <end position="260"/>
    </location>
</feature>
<dbReference type="RefSeq" id="WP_180822162.1">
    <property type="nucleotide sequence ID" value="NZ_JACAWY010000001.1"/>
</dbReference>
<keyword evidence="8" id="KW-0299">Galactose metabolism</keyword>
<reference evidence="12 13" key="1">
    <citation type="submission" date="2023-12" db="EMBL/GenBank/DDBJ databases">
        <title>Gut-associated functions are favored during microbiome assembly across C. elegans life.</title>
        <authorList>
            <person name="Zimmermann J."/>
        </authorList>
    </citation>
    <scope>NUCLEOTIDE SEQUENCE [LARGE SCALE GENOMIC DNA]</scope>
    <source>
        <strain evidence="12 13">BIGb0393</strain>
    </source>
</reference>
<dbReference type="InterPro" id="IPR036291">
    <property type="entry name" value="NAD(P)-bd_dom_sf"/>
</dbReference>
<protein>
    <recommendedName>
        <fullName evidence="6 10">UDP-glucose 4-epimerase</fullName>
        <ecNumber evidence="5 10">5.1.3.2</ecNumber>
    </recommendedName>
</protein>
<dbReference type="NCBIfam" id="NF007956">
    <property type="entry name" value="PRK10675.1"/>
    <property type="match status" value="1"/>
</dbReference>
<evidence type="ECO:0000256" key="4">
    <source>
        <dbReference type="ARBA" id="ARBA00007637"/>
    </source>
</evidence>
<dbReference type="GO" id="GO:0003978">
    <property type="term" value="F:UDP-glucose 4-epimerase activity"/>
    <property type="evidence" value="ECO:0007669"/>
    <property type="project" value="UniProtKB-EC"/>
</dbReference>
<dbReference type="PRINTS" id="PR01713">
    <property type="entry name" value="NUCEPIMERASE"/>
</dbReference>
<dbReference type="NCBIfam" id="TIGR01179">
    <property type="entry name" value="galE"/>
    <property type="match status" value="1"/>
</dbReference>
<dbReference type="Gene3D" id="3.90.25.10">
    <property type="entry name" value="UDP-galactose 4-epimerase, domain 1"/>
    <property type="match status" value="1"/>
</dbReference>
<evidence type="ECO:0000256" key="2">
    <source>
        <dbReference type="ARBA" id="ARBA00001911"/>
    </source>
</evidence>
<dbReference type="InterPro" id="IPR005886">
    <property type="entry name" value="UDP_G4E"/>
</dbReference>
<accession>A0ABU8PQ87</accession>
<evidence type="ECO:0000313" key="13">
    <source>
        <dbReference type="Proteomes" id="UP001362100"/>
    </source>
</evidence>
<dbReference type="EC" id="5.1.3.2" evidence="5 10"/>
<evidence type="ECO:0000256" key="5">
    <source>
        <dbReference type="ARBA" id="ARBA00013189"/>
    </source>
</evidence>
<keyword evidence="10" id="KW-0119">Carbohydrate metabolism</keyword>
<evidence type="ECO:0000256" key="8">
    <source>
        <dbReference type="ARBA" id="ARBA00023144"/>
    </source>
</evidence>
<evidence type="ECO:0000256" key="3">
    <source>
        <dbReference type="ARBA" id="ARBA00004947"/>
    </source>
</evidence>
<comment type="pathway">
    <text evidence="3 10">Carbohydrate metabolism; galactose metabolism.</text>
</comment>
<dbReference type="InterPro" id="IPR001509">
    <property type="entry name" value="Epimerase_deHydtase"/>
</dbReference>
<evidence type="ECO:0000256" key="6">
    <source>
        <dbReference type="ARBA" id="ARBA00018569"/>
    </source>
</evidence>
<sequence length="344" mass="37872">MNVLITGGAGYIGSHIALSLLQKNHHVIVLDNLCNSSPLALQRVEALSGKKLNFLQGDIRRRSDLNLVFSSQPIDAVIHMAGLKSVNESLQKPVKYYQNNIAGTLMLLEMMKQHSVKKLIFSSSATVYGIPVKIPLCEGCDTGNTTNPYGASKYMVEKIMAEVADAQPELAITALRYFNPAGAHPSGQIGEHPEGIPNNLLPYLFQVANGLRSHLPVFGDDYATLDGTGVRDYIHVMDLAEGHIQALNRLQPGYRHYNLGTGQGYSVLEIVRMFEQVSGRQVPLDMRARRPGDVAICLSDPGQARKELGWQATRDLEAMLRDAWRWHTQNPQGYVTQNAGSEIA</sequence>
<name>A0ABU8PQ87_9GAMM</name>
<comment type="catalytic activity">
    <reaction evidence="1 10">
        <text>UDP-alpha-D-glucose = UDP-alpha-D-galactose</text>
        <dbReference type="Rhea" id="RHEA:22168"/>
        <dbReference type="ChEBI" id="CHEBI:58885"/>
        <dbReference type="ChEBI" id="CHEBI:66914"/>
        <dbReference type="EC" id="5.1.3.2"/>
    </reaction>
</comment>
<organism evidence="12 13">
    <name type="scientific">Pantoea nemavictus</name>
    <dbReference type="NCBI Taxonomy" id="2726955"/>
    <lineage>
        <taxon>Bacteria</taxon>
        <taxon>Pseudomonadati</taxon>
        <taxon>Pseudomonadota</taxon>
        <taxon>Gammaproteobacteria</taxon>
        <taxon>Enterobacterales</taxon>
        <taxon>Erwiniaceae</taxon>
        <taxon>Pantoea</taxon>
    </lineage>
</organism>
<comment type="caution">
    <text evidence="12">The sequence shown here is derived from an EMBL/GenBank/DDBJ whole genome shotgun (WGS) entry which is preliminary data.</text>
</comment>
<comment type="subunit">
    <text evidence="10">Homodimer.</text>
</comment>
<keyword evidence="13" id="KW-1185">Reference proteome</keyword>
<dbReference type="CDD" id="cd05247">
    <property type="entry name" value="UDP_G4E_1_SDR_e"/>
    <property type="match status" value="1"/>
</dbReference>
<keyword evidence="7 10" id="KW-0520">NAD</keyword>
<dbReference type="SUPFAM" id="SSF51735">
    <property type="entry name" value="NAD(P)-binding Rossmann-fold domains"/>
    <property type="match status" value="1"/>
</dbReference>
<gene>
    <name evidence="12" type="primary">galE</name>
    <name evidence="12" type="ORF">WH298_02705</name>
</gene>
<dbReference type="Gene3D" id="3.40.50.720">
    <property type="entry name" value="NAD(P)-binding Rossmann-like Domain"/>
    <property type="match status" value="1"/>
</dbReference>
<keyword evidence="9 10" id="KW-0413">Isomerase</keyword>
<dbReference type="PANTHER" id="PTHR43725:SF47">
    <property type="entry name" value="UDP-GLUCOSE 4-EPIMERASE"/>
    <property type="match status" value="1"/>
</dbReference>